<dbReference type="EMBL" id="LR797465">
    <property type="protein sequence ID" value="CAB4218407.1"/>
    <property type="molecule type" value="Genomic_DNA"/>
</dbReference>
<organism evidence="4">
    <name type="scientific">uncultured Caudovirales phage</name>
    <dbReference type="NCBI Taxonomy" id="2100421"/>
    <lineage>
        <taxon>Viruses</taxon>
        <taxon>Duplodnaviria</taxon>
        <taxon>Heunggongvirae</taxon>
        <taxon>Uroviricota</taxon>
        <taxon>Caudoviricetes</taxon>
        <taxon>Peduoviridae</taxon>
        <taxon>Maltschvirus</taxon>
        <taxon>Maltschvirus maltsch</taxon>
    </lineage>
</organism>
<dbReference type="EMBL" id="LR796959">
    <property type="protein sequence ID" value="CAB4178274.1"/>
    <property type="molecule type" value="Genomic_DNA"/>
</dbReference>
<reference evidence="4" key="1">
    <citation type="submission" date="2020-05" db="EMBL/GenBank/DDBJ databases">
        <authorList>
            <person name="Chiriac C."/>
            <person name="Salcher M."/>
            <person name="Ghai R."/>
            <person name="Kavagutti S V."/>
        </authorList>
    </citation>
    <scope>NUCLEOTIDE SEQUENCE</scope>
</reference>
<evidence type="ECO:0000313" key="4">
    <source>
        <dbReference type="EMBL" id="CAB4187087.1"/>
    </source>
</evidence>
<protein>
    <submittedName>
        <fullName evidence="4">Uncharacterized protein</fullName>
    </submittedName>
</protein>
<evidence type="ECO:0000313" key="3">
    <source>
        <dbReference type="EMBL" id="CAB4178274.1"/>
    </source>
</evidence>
<sequence length="58" mass="6514">MGRMEEALERLAKQVEVIGADVRDAKTGLRVALWISNTIWPLLAAGGGWVAAHFWHWK</sequence>
<keyword evidence="1" id="KW-1133">Transmembrane helix</keyword>
<name>A0A6J5QWZ5_9CAUD</name>
<keyword evidence="1" id="KW-0812">Transmembrane</keyword>
<evidence type="ECO:0000313" key="5">
    <source>
        <dbReference type="EMBL" id="CAB4218407.1"/>
    </source>
</evidence>
<evidence type="ECO:0000256" key="1">
    <source>
        <dbReference type="SAM" id="Phobius"/>
    </source>
</evidence>
<proteinExistence type="predicted"/>
<dbReference type="EMBL" id="LR797101">
    <property type="protein sequence ID" value="CAB4187087.1"/>
    <property type="molecule type" value="Genomic_DNA"/>
</dbReference>
<dbReference type="EMBL" id="LR796485">
    <property type="protein sequence ID" value="CAB4147942.1"/>
    <property type="molecule type" value="Genomic_DNA"/>
</dbReference>
<feature type="transmembrane region" description="Helical" evidence="1">
    <location>
        <begin position="31"/>
        <end position="55"/>
    </location>
</feature>
<gene>
    <name evidence="3" type="ORF">UFOVP1011_52</name>
    <name evidence="4" type="ORF">UFOVP1162_12</name>
    <name evidence="5" type="ORF">UFOVP1611_15</name>
    <name evidence="2" type="ORF">UFOVP504_54</name>
</gene>
<evidence type="ECO:0000313" key="2">
    <source>
        <dbReference type="EMBL" id="CAB4147942.1"/>
    </source>
</evidence>
<accession>A0A6J5QWZ5</accession>
<keyword evidence="1" id="KW-0472">Membrane</keyword>